<sequence>MSWGRLSASFTRRDGARTVGAGRSRTGVAGRPWRPATYEKPGAWPRPSRAAGRGGVRRWPNHRSSGIPQDCPGACWASIPP</sequence>
<accession>A0A3G2JMB7</accession>
<dbReference type="KEGG" id="sdd:D9753_07285"/>
<organism evidence="2 3">
    <name type="scientific">Streptomyces dangxiongensis</name>
    <dbReference type="NCBI Taxonomy" id="1442032"/>
    <lineage>
        <taxon>Bacteria</taxon>
        <taxon>Bacillati</taxon>
        <taxon>Actinomycetota</taxon>
        <taxon>Actinomycetes</taxon>
        <taxon>Kitasatosporales</taxon>
        <taxon>Streptomycetaceae</taxon>
        <taxon>Streptomyces</taxon>
    </lineage>
</organism>
<proteinExistence type="predicted"/>
<dbReference type="AlphaFoldDB" id="A0A3G2JMB7"/>
<reference evidence="2 3" key="1">
    <citation type="submission" date="2018-10" db="EMBL/GenBank/DDBJ databases">
        <title>The genome of Streptomyces dangxiongensis Z022.</title>
        <authorList>
            <person name="Zhang B."/>
        </authorList>
    </citation>
    <scope>NUCLEOTIDE SEQUENCE [LARGE SCALE GENOMIC DNA]</scope>
    <source>
        <strain evidence="2 3">Z022</strain>
    </source>
</reference>
<protein>
    <submittedName>
        <fullName evidence="2">Uncharacterized protein</fullName>
    </submittedName>
</protein>
<keyword evidence="3" id="KW-1185">Reference proteome</keyword>
<dbReference type="Proteomes" id="UP000268329">
    <property type="component" value="Chromosome"/>
</dbReference>
<evidence type="ECO:0000256" key="1">
    <source>
        <dbReference type="SAM" id="MobiDB-lite"/>
    </source>
</evidence>
<evidence type="ECO:0000313" key="2">
    <source>
        <dbReference type="EMBL" id="AYN43533.1"/>
    </source>
</evidence>
<dbReference type="EMBL" id="CP033073">
    <property type="protein sequence ID" value="AYN43533.1"/>
    <property type="molecule type" value="Genomic_DNA"/>
</dbReference>
<feature type="region of interest" description="Disordered" evidence="1">
    <location>
        <begin position="1"/>
        <end position="66"/>
    </location>
</feature>
<gene>
    <name evidence="2" type="ORF">D9753_07285</name>
</gene>
<name>A0A3G2JMB7_9ACTN</name>
<evidence type="ECO:0000313" key="3">
    <source>
        <dbReference type="Proteomes" id="UP000268329"/>
    </source>
</evidence>